<dbReference type="PANTHER" id="PTHR22957:SF502">
    <property type="entry name" value="SMALL G PROTEIN SIGNALING MODULATOR 2-RELATED"/>
    <property type="match status" value="1"/>
</dbReference>
<dbReference type="Pfam" id="PF00566">
    <property type="entry name" value="RabGAP-TBC"/>
    <property type="match status" value="1"/>
</dbReference>
<dbReference type="Gene3D" id="1.10.8.270">
    <property type="entry name" value="putative rabgap domain of human tbc1 domain family member 14 like domains"/>
    <property type="match status" value="1"/>
</dbReference>
<organism evidence="4">
    <name type="scientific">Tetraselmis sp. GSL018</name>
    <dbReference type="NCBI Taxonomy" id="582737"/>
    <lineage>
        <taxon>Eukaryota</taxon>
        <taxon>Viridiplantae</taxon>
        <taxon>Chlorophyta</taxon>
        <taxon>core chlorophytes</taxon>
        <taxon>Chlorodendrophyceae</taxon>
        <taxon>Chlorodendrales</taxon>
        <taxon>Chlorodendraceae</taxon>
        <taxon>Tetraselmis</taxon>
    </lineage>
</organism>
<dbReference type="GO" id="GO:0005737">
    <property type="term" value="C:cytoplasm"/>
    <property type="evidence" value="ECO:0007669"/>
    <property type="project" value="UniProtKB-ARBA"/>
</dbReference>
<evidence type="ECO:0000313" key="4">
    <source>
        <dbReference type="EMBL" id="JAC66548.1"/>
    </source>
</evidence>
<dbReference type="InterPro" id="IPR000195">
    <property type="entry name" value="Rab-GAP-TBC_dom"/>
</dbReference>
<dbReference type="GO" id="GO:0005096">
    <property type="term" value="F:GTPase activator activity"/>
    <property type="evidence" value="ECO:0007669"/>
    <property type="project" value="UniProtKB-KW"/>
</dbReference>
<dbReference type="SMART" id="SM00164">
    <property type="entry name" value="TBC"/>
    <property type="match status" value="1"/>
</dbReference>
<sequence>MSAAFSTIRPTPDCLWEAGSCGLKSSCGRGFEYNTARLSEDTAPVEISTQAEGEYVCCLKLPADETVCSEAQSGASQDTKSTTVSPVEKADADKDFNHAVLPPDNSSKDLEVWPDSLSESFSEILDPGDTQVIYVREAVSVWPSRRVSIEGRLTLIKQHDVMFLAWLPYTLGTLNNDGTFSALPESRLGRAGSQYSDRTMYAVHPIPLSEIKAITKHIPTLGWHYLCVVLVSGLTLPPLYFNNGGVRAFIGALKQHAVLMKTTEDPNTYLVNDLGDPLQRSLTSLELADVLLGNPRPGAPVAWGPQSCDAAASWCTGDRLGAGPQPPGAGAGLSSMSMHIIDQFSRVARLARDTTSSLFVGADGLEPLTEAEDTAATGRAMRPWRDGIQEPPWRLSRGSAGAGGFAAPTSDPTQRPQADAGSEAVTGVGSFELVDQQIDLPTAARQRIRPPPLGLEEWSAFLDAEGRLLNEAGFRQRVFQSGLSPALRKEAWKFLLQLYPSSSTASERAGLASARSREYEVLKRQWSTISPKQAASFSKWRERLSRVEKDVHRTDRSHAYFSGDSADDHMRQLRAVLLTYCMYNFDLGYCQGMSDLAAPLLAVMHSEADAFWCFVALMERMQSNFHTDQTGMHKQLRALERLVALLDPQLSAFLQERDCLNFFFCFRWILIHFKREFEFDQVLRLWEALWSRHLSEHFHLYVCVAVLEQQRRVIMREEMDFDAILTLCINLSYNIDLDSVLRDAEALCLYAGPEGREILDGLP</sequence>
<feature type="domain" description="Rab-GAP TBC" evidence="3">
    <location>
        <begin position="482"/>
        <end position="693"/>
    </location>
</feature>
<dbReference type="PANTHER" id="PTHR22957">
    <property type="entry name" value="TBC1 DOMAIN FAMILY MEMBER GTPASE-ACTIVATING PROTEIN"/>
    <property type="match status" value="1"/>
</dbReference>
<keyword evidence="1" id="KW-0343">GTPase activation</keyword>
<proteinExistence type="predicted"/>
<dbReference type="Gene3D" id="1.10.472.80">
    <property type="entry name" value="Ypt/Rab-GAP domain of gyp1p, domain 3"/>
    <property type="match status" value="1"/>
</dbReference>
<evidence type="ECO:0000256" key="1">
    <source>
        <dbReference type="ARBA" id="ARBA00022468"/>
    </source>
</evidence>
<dbReference type="InterPro" id="IPR021935">
    <property type="entry name" value="SGSM1/2_RBD"/>
</dbReference>
<dbReference type="InterPro" id="IPR035969">
    <property type="entry name" value="Rab-GAP_TBC_sf"/>
</dbReference>
<name>A0A061R3K4_9CHLO</name>
<evidence type="ECO:0000256" key="2">
    <source>
        <dbReference type="SAM" id="MobiDB-lite"/>
    </source>
</evidence>
<accession>A0A061R3K4</accession>
<dbReference type="SUPFAM" id="SSF47923">
    <property type="entry name" value="Ypt/Rab-GAP domain of gyp1p"/>
    <property type="match status" value="2"/>
</dbReference>
<protein>
    <submittedName>
        <fullName evidence="4">Gtpase-activating protein gyp7-like</fullName>
    </submittedName>
</protein>
<reference evidence="4" key="1">
    <citation type="submission" date="2014-05" db="EMBL/GenBank/DDBJ databases">
        <title>The transcriptome of the halophilic microalga Tetraselmis sp. GSL018 isolated from the Great Salt Lake, Utah.</title>
        <authorList>
            <person name="Jinkerson R.E."/>
            <person name="D'Adamo S."/>
            <person name="Posewitz M.C."/>
        </authorList>
    </citation>
    <scope>NUCLEOTIDE SEQUENCE</scope>
    <source>
        <strain evidence="4">GSL018</strain>
    </source>
</reference>
<feature type="region of interest" description="Disordered" evidence="2">
    <location>
        <begin position="385"/>
        <end position="420"/>
    </location>
</feature>
<gene>
    <name evidence="4" type="ORF">TSPGSL018_13390</name>
</gene>
<dbReference type="PROSITE" id="PS50086">
    <property type="entry name" value="TBC_RABGAP"/>
    <property type="match status" value="1"/>
</dbReference>
<dbReference type="EMBL" id="GBEZ01020088">
    <property type="protein sequence ID" value="JAC66548.1"/>
    <property type="molecule type" value="Transcribed_RNA"/>
</dbReference>
<dbReference type="Gene3D" id="2.30.29.230">
    <property type="match status" value="1"/>
</dbReference>
<dbReference type="FunFam" id="1.10.472.80:FF:000005">
    <property type="entry name" value="TBC1 domain family member 15"/>
    <property type="match status" value="1"/>
</dbReference>
<dbReference type="Pfam" id="PF12068">
    <property type="entry name" value="PH_RBD"/>
    <property type="match status" value="1"/>
</dbReference>
<evidence type="ECO:0000259" key="3">
    <source>
        <dbReference type="PROSITE" id="PS50086"/>
    </source>
</evidence>
<dbReference type="AlphaFoldDB" id="A0A061R3K4"/>